<evidence type="ECO:0000313" key="3">
    <source>
        <dbReference type="EMBL" id="GAA1192400.1"/>
    </source>
</evidence>
<feature type="domain" description="ATPase AAA-type core" evidence="2">
    <location>
        <begin position="272"/>
        <end position="361"/>
    </location>
</feature>
<accession>A0ABN1V338</accession>
<keyword evidence="1" id="KW-0742">SOS response</keyword>
<evidence type="ECO:0000313" key="4">
    <source>
        <dbReference type="Proteomes" id="UP001501371"/>
    </source>
</evidence>
<gene>
    <name evidence="3" type="ORF">GCM10009654_57180</name>
</gene>
<protein>
    <submittedName>
        <fullName evidence="3">AAA family ATPase</fullName>
    </submittedName>
</protein>
<dbReference type="Proteomes" id="UP001501371">
    <property type="component" value="Unassembled WGS sequence"/>
</dbReference>
<dbReference type="SUPFAM" id="SSF52540">
    <property type="entry name" value="P-loop containing nucleoside triphosphate hydrolases"/>
    <property type="match status" value="1"/>
</dbReference>
<dbReference type="EMBL" id="BAAAKV010000067">
    <property type="protein sequence ID" value="GAA1192400.1"/>
    <property type="molecule type" value="Genomic_DNA"/>
</dbReference>
<name>A0ABN1V338_9ACTN</name>
<dbReference type="RefSeq" id="WP_344282769.1">
    <property type="nucleotide sequence ID" value="NZ_BAAAKV010000067.1"/>
</dbReference>
<dbReference type="InterPro" id="IPR027417">
    <property type="entry name" value="P-loop_NTPase"/>
</dbReference>
<evidence type="ECO:0000256" key="1">
    <source>
        <dbReference type="ARBA" id="ARBA00023236"/>
    </source>
</evidence>
<reference evidence="3 4" key="1">
    <citation type="journal article" date="2019" name="Int. J. Syst. Evol. Microbiol.">
        <title>The Global Catalogue of Microorganisms (GCM) 10K type strain sequencing project: providing services to taxonomists for standard genome sequencing and annotation.</title>
        <authorList>
            <consortium name="The Broad Institute Genomics Platform"/>
            <consortium name="The Broad Institute Genome Sequencing Center for Infectious Disease"/>
            <person name="Wu L."/>
            <person name="Ma J."/>
        </authorList>
    </citation>
    <scope>NUCLEOTIDE SEQUENCE [LARGE SCALE GENOMIC DNA]</scope>
    <source>
        <strain evidence="3 4">JCM 12696</strain>
    </source>
</reference>
<dbReference type="PANTHER" id="PTHR32182:SF22">
    <property type="entry name" value="ATP-DEPENDENT ENDONUCLEASE, OLD FAMILY-RELATED"/>
    <property type="match status" value="1"/>
</dbReference>
<feature type="domain" description="ATPase AAA-type core" evidence="2">
    <location>
        <begin position="23"/>
        <end position="58"/>
    </location>
</feature>
<keyword evidence="1" id="KW-0227">DNA damage</keyword>
<keyword evidence="4" id="KW-1185">Reference proteome</keyword>
<proteinExistence type="predicted"/>
<dbReference type="Gene3D" id="3.40.50.300">
    <property type="entry name" value="P-loop containing nucleotide triphosphate hydrolases"/>
    <property type="match status" value="2"/>
</dbReference>
<organism evidence="3 4">
    <name type="scientific">Streptomyces hebeiensis</name>
    <dbReference type="NCBI Taxonomy" id="229486"/>
    <lineage>
        <taxon>Bacteria</taxon>
        <taxon>Bacillati</taxon>
        <taxon>Actinomycetota</taxon>
        <taxon>Actinomycetes</taxon>
        <taxon>Kitasatosporales</taxon>
        <taxon>Streptomycetaceae</taxon>
        <taxon>Streptomyces</taxon>
    </lineage>
</organism>
<evidence type="ECO:0000259" key="2">
    <source>
        <dbReference type="Pfam" id="PF13304"/>
    </source>
</evidence>
<dbReference type="Pfam" id="PF13304">
    <property type="entry name" value="AAA_21"/>
    <property type="match status" value="2"/>
</dbReference>
<dbReference type="InterPro" id="IPR003959">
    <property type="entry name" value="ATPase_AAA_core"/>
</dbReference>
<comment type="caution">
    <text evidence="3">The sequence shown here is derived from an EMBL/GenBank/DDBJ whole genome shotgun (WGS) entry which is preliminary data.</text>
</comment>
<dbReference type="PANTHER" id="PTHR32182">
    <property type="entry name" value="DNA REPLICATION AND REPAIR PROTEIN RECF"/>
    <property type="match status" value="1"/>
</dbReference>
<sequence>MITRIEIDGFKSFVGFAMDVRPCTVLMGVNGAGKSNLLDALDFVRRTVTMGLQGALSGANPRLAARDLFHHADGHGDACTASELTIKIGMLVPSTYGPLPLVVRLGVGRDGTPPDPVRVAWRGGRVWVSSLVHTEWMDRLGLPGQLRAAVAAARKAFLDRNGTDWAQLRGSDAAPGGPRSEGARELLGVLASETATWERIALDPAAMRRPFGGSDELTLLADGSNLSAVLQRLGSGELRDMEADLAALIPEASAIRPVFDHRRGEYDFDVRFRHTGWTSPPMLSDGTMRVLALLAAWYDDRRAGLLAVEEIENGLHPTRIAELVRRLRRDVDDFPDLADRARQVSGFRQLIATTHSPVLLSALYDDPTGSLVFLEQASRVDPARAGISTVTRARPVREPRADEEPGETVTAEQVKRLLEAMGQVIA</sequence>